<dbReference type="InterPro" id="IPR007337">
    <property type="entry name" value="RelB/DinJ"/>
</dbReference>
<proteinExistence type="predicted"/>
<dbReference type="Gene3D" id="1.10.1220.10">
    <property type="entry name" value="Met repressor-like"/>
    <property type="match status" value="1"/>
</dbReference>
<reference evidence="1" key="1">
    <citation type="journal article" date="2022" name="Int. J. Syst. Evol. Microbiol.">
        <title>Apilactobacillus apisilvae sp. nov., Nicolia spurrieriana gen. nov. sp. nov., Bombilactobacillus folatiphilus sp. nov. and Bombilactobacillus thymidiniphilus sp. nov., four new lactic acid bacterial isolates from stingless bees Tetragonula carbonaria and Austroplebeia australis.</title>
        <authorList>
            <person name="Oliphant S.A."/>
            <person name="Watson-Haigh N.S."/>
            <person name="Sumby K.M."/>
            <person name="Gardner J."/>
            <person name="Groom S."/>
            <person name="Jiranek V."/>
        </authorList>
    </citation>
    <scope>NUCLEOTIDE SEQUENCE</scope>
    <source>
        <strain evidence="1">SG4_D2</strain>
    </source>
</reference>
<evidence type="ECO:0000313" key="1">
    <source>
        <dbReference type="EMBL" id="UQS81764.1"/>
    </source>
</evidence>
<dbReference type="RefSeq" id="WP_249514032.1">
    <property type="nucleotide sequence ID" value="NZ_CP093366.1"/>
</dbReference>
<keyword evidence="2" id="KW-1185">Reference proteome</keyword>
<organism evidence="1 2">
    <name type="scientific">Bombilactobacillus folatiphilus</name>
    <dbReference type="NCBI Taxonomy" id="2923362"/>
    <lineage>
        <taxon>Bacteria</taxon>
        <taxon>Bacillati</taxon>
        <taxon>Bacillota</taxon>
        <taxon>Bacilli</taxon>
        <taxon>Lactobacillales</taxon>
        <taxon>Lactobacillaceae</taxon>
        <taxon>Bombilactobacillus</taxon>
    </lineage>
</organism>
<sequence>MAKIEVKIADNVKQKAQNILHTHGLTISDFMQMAMNRVVEEGLPQYYAFAENESLEQSLQEIVSELPNEEITSKTTVLEGIANLIEQNNNK</sequence>
<dbReference type="EMBL" id="CP093366">
    <property type="protein sequence ID" value="UQS81764.1"/>
    <property type="molecule type" value="Genomic_DNA"/>
</dbReference>
<protein>
    <submittedName>
        <fullName evidence="1">Type II toxin-antitoxin system RelB/DinJ family antitoxin</fullName>
    </submittedName>
</protein>
<dbReference type="Proteomes" id="UP000831495">
    <property type="component" value="Chromosome"/>
</dbReference>
<evidence type="ECO:0000313" key="2">
    <source>
        <dbReference type="Proteomes" id="UP000831495"/>
    </source>
</evidence>
<accession>A0ABY4P820</accession>
<gene>
    <name evidence="1" type="ORF">MOO45_06060</name>
</gene>
<dbReference type="InterPro" id="IPR013321">
    <property type="entry name" value="Arc_rbn_hlx_hlx"/>
</dbReference>
<dbReference type="Pfam" id="PF04221">
    <property type="entry name" value="RelB"/>
    <property type="match status" value="1"/>
</dbReference>
<name>A0ABY4P820_9LACO</name>